<evidence type="ECO:0000259" key="1">
    <source>
        <dbReference type="Pfam" id="PF13251"/>
    </source>
</evidence>
<dbReference type="PANTHER" id="PTHR13366:SF0">
    <property type="entry name" value="HEAT REPEAT-CONTAINING PROTEIN 6"/>
    <property type="match status" value="1"/>
</dbReference>
<dbReference type="Pfam" id="PF13251">
    <property type="entry name" value="DUF4042"/>
    <property type="match status" value="1"/>
</dbReference>
<dbReference type="EMBL" id="KB870805">
    <property type="protein sequence ID" value="EOA36559.1"/>
    <property type="molecule type" value="Genomic_DNA"/>
</dbReference>
<dbReference type="InterPro" id="IPR052107">
    <property type="entry name" value="HEAT6"/>
</dbReference>
<evidence type="ECO:0000313" key="3">
    <source>
        <dbReference type="Proteomes" id="UP000029121"/>
    </source>
</evidence>
<dbReference type="AlphaFoldDB" id="R0I2V7"/>
<dbReference type="Proteomes" id="UP000029121">
    <property type="component" value="Unassembled WGS sequence"/>
</dbReference>
<proteinExistence type="predicted"/>
<organism evidence="2 3">
    <name type="scientific">Capsella rubella</name>
    <dbReference type="NCBI Taxonomy" id="81985"/>
    <lineage>
        <taxon>Eukaryota</taxon>
        <taxon>Viridiplantae</taxon>
        <taxon>Streptophyta</taxon>
        <taxon>Embryophyta</taxon>
        <taxon>Tracheophyta</taxon>
        <taxon>Spermatophyta</taxon>
        <taxon>Magnoliopsida</taxon>
        <taxon>eudicotyledons</taxon>
        <taxon>Gunneridae</taxon>
        <taxon>Pentapetalae</taxon>
        <taxon>rosids</taxon>
        <taxon>malvids</taxon>
        <taxon>Brassicales</taxon>
        <taxon>Brassicaceae</taxon>
        <taxon>Camelineae</taxon>
        <taxon>Capsella</taxon>
    </lineage>
</organism>
<protein>
    <recommendedName>
        <fullName evidence="1">DUF4042 domain-containing protein</fullName>
    </recommendedName>
</protein>
<dbReference type="PANTHER" id="PTHR13366">
    <property type="entry name" value="MALARIA ANTIGEN-RELATED"/>
    <property type="match status" value="1"/>
</dbReference>
<name>R0I2V7_9BRAS</name>
<dbReference type="STRING" id="81985.R0I2V7"/>
<accession>R0I2V7</accession>
<gene>
    <name evidence="2" type="ORF">CARUB_v10011700mg</name>
</gene>
<dbReference type="InterPro" id="IPR025283">
    <property type="entry name" value="DUF4042"/>
</dbReference>
<keyword evidence="3" id="KW-1185">Reference proteome</keyword>
<reference evidence="3" key="1">
    <citation type="journal article" date="2013" name="Nat. Genet.">
        <title>The Capsella rubella genome and the genomic consequences of rapid mating system evolution.</title>
        <authorList>
            <person name="Slotte T."/>
            <person name="Hazzouri K.M."/>
            <person name="Agren J.A."/>
            <person name="Koenig D."/>
            <person name="Maumus F."/>
            <person name="Guo Y.L."/>
            <person name="Steige K."/>
            <person name="Platts A.E."/>
            <person name="Escobar J.S."/>
            <person name="Newman L.K."/>
            <person name="Wang W."/>
            <person name="Mandakova T."/>
            <person name="Vello E."/>
            <person name="Smith L.M."/>
            <person name="Henz S.R."/>
            <person name="Steffen J."/>
            <person name="Takuno S."/>
            <person name="Brandvain Y."/>
            <person name="Coop G."/>
            <person name="Andolfatto P."/>
            <person name="Hu T.T."/>
            <person name="Blanchette M."/>
            <person name="Clark R.M."/>
            <person name="Quesneville H."/>
            <person name="Nordborg M."/>
            <person name="Gaut B.S."/>
            <person name="Lysak M.A."/>
            <person name="Jenkins J."/>
            <person name="Grimwood J."/>
            <person name="Chapman J."/>
            <person name="Prochnik S."/>
            <person name="Shu S."/>
            <person name="Rokhsar D."/>
            <person name="Schmutz J."/>
            <person name="Weigel D."/>
            <person name="Wright S.I."/>
        </authorList>
    </citation>
    <scope>NUCLEOTIDE SEQUENCE [LARGE SCALE GENOMIC DNA]</scope>
    <source>
        <strain evidence="3">cv. Monte Gargano</strain>
    </source>
</reference>
<sequence>MERGKGCEVEIDESGSKVKVFSDIVHNDKQLHVKLSTLISGRDDLNTKQQVSCDHDSGSFDVISSDSEFSDSGCSARDSYCAQSSKVRIAAIVCIQDLCQADSNSFTPQWMTLFPTSDVLKPRKFEVTLWLSTRNPPNKGLLCPSPIPLV</sequence>
<feature type="domain" description="DUF4042" evidence="1">
    <location>
        <begin position="86"/>
        <end position="132"/>
    </location>
</feature>
<evidence type="ECO:0000313" key="2">
    <source>
        <dbReference type="EMBL" id="EOA36559.1"/>
    </source>
</evidence>